<dbReference type="InterPro" id="IPR001304">
    <property type="entry name" value="C-type_lectin-like"/>
</dbReference>
<dbReference type="Proteomes" id="UP000887540">
    <property type="component" value="Unplaced"/>
</dbReference>
<accession>A0A914DX53</accession>
<dbReference type="WBParaSite" id="ACRNAN_scaffold4360.g15616.t1">
    <property type="protein sequence ID" value="ACRNAN_scaffold4360.g15616.t1"/>
    <property type="gene ID" value="ACRNAN_scaffold4360.g15616"/>
</dbReference>
<dbReference type="InterPro" id="IPR016187">
    <property type="entry name" value="CTDL_fold"/>
</dbReference>
<organism evidence="2 3">
    <name type="scientific">Acrobeloides nanus</name>
    <dbReference type="NCBI Taxonomy" id="290746"/>
    <lineage>
        <taxon>Eukaryota</taxon>
        <taxon>Metazoa</taxon>
        <taxon>Ecdysozoa</taxon>
        <taxon>Nematoda</taxon>
        <taxon>Chromadorea</taxon>
        <taxon>Rhabditida</taxon>
        <taxon>Tylenchina</taxon>
        <taxon>Cephalobomorpha</taxon>
        <taxon>Cephaloboidea</taxon>
        <taxon>Cephalobidae</taxon>
        <taxon>Acrobeloides</taxon>
    </lineage>
</organism>
<evidence type="ECO:0000259" key="1">
    <source>
        <dbReference type="PROSITE" id="PS50041"/>
    </source>
</evidence>
<dbReference type="SUPFAM" id="SSF56436">
    <property type="entry name" value="C-type lectin-like"/>
    <property type="match status" value="1"/>
</dbReference>
<dbReference type="PROSITE" id="PS50041">
    <property type="entry name" value="C_TYPE_LECTIN_2"/>
    <property type="match status" value="1"/>
</dbReference>
<dbReference type="InterPro" id="IPR050111">
    <property type="entry name" value="C-type_lectin/snaclec_domain"/>
</dbReference>
<evidence type="ECO:0000313" key="3">
    <source>
        <dbReference type="WBParaSite" id="ACRNAN_scaffold4360.g15616.t1"/>
    </source>
</evidence>
<proteinExistence type="predicted"/>
<dbReference type="InterPro" id="IPR016186">
    <property type="entry name" value="C-type_lectin-like/link_sf"/>
</dbReference>
<evidence type="ECO:0000313" key="2">
    <source>
        <dbReference type="Proteomes" id="UP000887540"/>
    </source>
</evidence>
<reference evidence="3" key="1">
    <citation type="submission" date="2022-11" db="UniProtKB">
        <authorList>
            <consortium name="WormBaseParasite"/>
        </authorList>
    </citation>
    <scope>IDENTIFICATION</scope>
</reference>
<dbReference type="SMART" id="SM00034">
    <property type="entry name" value="CLECT"/>
    <property type="match status" value="1"/>
</dbReference>
<dbReference type="Pfam" id="PF00059">
    <property type="entry name" value="Lectin_C"/>
    <property type="match status" value="1"/>
</dbReference>
<dbReference type="CDD" id="cd00037">
    <property type="entry name" value="CLECT"/>
    <property type="match status" value="1"/>
</dbReference>
<keyword evidence="2" id="KW-1185">Reference proteome</keyword>
<feature type="domain" description="C-type lectin" evidence="1">
    <location>
        <begin position="79"/>
        <end position="194"/>
    </location>
</feature>
<dbReference type="PANTHER" id="PTHR22803">
    <property type="entry name" value="MANNOSE, PHOSPHOLIPASE, LECTIN RECEPTOR RELATED"/>
    <property type="match status" value="1"/>
</dbReference>
<name>A0A914DX53_9BILA</name>
<sequence>MSIFFGLLYADPFPSYTFVDVYKNEYQPCQSWITFDIPNDQKYYIMLIEVQIAPNTYNQSFSLWGLPLQSIPMGSYVQYLFHTDSYTWHEARELCTNKHGGYLKDVMNAADAAMLSVYGGTFESWIGLSDFEQTGVYAWDRGLNQTMQVLNTSGFNQWPGGKVPSYDSNKQCVRMTNQTWALADCNQKLPILVCQRDANPLPTNKYYIYDQNCNEGTYNITIKISPQA</sequence>
<protein>
    <submittedName>
        <fullName evidence="3">C-type lectin domain-containing protein</fullName>
    </submittedName>
</protein>
<dbReference type="AlphaFoldDB" id="A0A914DX53"/>
<dbReference type="Gene3D" id="3.10.100.10">
    <property type="entry name" value="Mannose-Binding Protein A, subunit A"/>
    <property type="match status" value="1"/>
</dbReference>